<keyword evidence="1" id="KW-0732">Signal</keyword>
<evidence type="ECO:0000256" key="1">
    <source>
        <dbReference type="SAM" id="SignalP"/>
    </source>
</evidence>
<dbReference type="AlphaFoldDB" id="A0A927FSP7"/>
<sequence>MAFWKKANLVRGARTVIAAALTMGFIGLSVPAYAQEVAPEALAMARKYVDLTDRSAIYETTIVETGIETMRQIVQQNPEIMDKTNDAITKVIEGYKGQKGELLDQFARVYATRFSMEELQQIVDFYSSPTGQKLASANSELNTDLQRVMQVFTNNLKREFFAKVRAELRAQGVEI</sequence>
<organism evidence="3 4">
    <name type="scientific">Devosia oryzisoli</name>
    <dbReference type="NCBI Taxonomy" id="2774138"/>
    <lineage>
        <taxon>Bacteria</taxon>
        <taxon>Pseudomonadati</taxon>
        <taxon>Pseudomonadota</taxon>
        <taxon>Alphaproteobacteria</taxon>
        <taxon>Hyphomicrobiales</taxon>
        <taxon>Devosiaceae</taxon>
        <taxon>Devosia</taxon>
    </lineage>
</organism>
<evidence type="ECO:0000313" key="3">
    <source>
        <dbReference type="EMBL" id="MBD8065291.1"/>
    </source>
</evidence>
<protein>
    <submittedName>
        <fullName evidence="3">DUF2059 domain-containing protein</fullName>
    </submittedName>
</protein>
<feature type="domain" description="DUF2059" evidence="2">
    <location>
        <begin position="101"/>
        <end position="150"/>
    </location>
</feature>
<dbReference type="Pfam" id="PF09832">
    <property type="entry name" value="DUF2059"/>
    <property type="match status" value="1"/>
</dbReference>
<feature type="chain" id="PRO_5036965545" evidence="1">
    <location>
        <begin position="35"/>
        <end position="175"/>
    </location>
</feature>
<reference evidence="3" key="1">
    <citation type="submission" date="2020-09" db="EMBL/GenBank/DDBJ databases">
        <title>Genome seq and assembly of Devosia sp.</title>
        <authorList>
            <person name="Chhetri G."/>
        </authorList>
    </citation>
    <scope>NUCLEOTIDE SEQUENCE</scope>
    <source>
        <strain evidence="3">PTR5</strain>
    </source>
</reference>
<accession>A0A927FSP7</accession>
<proteinExistence type="predicted"/>
<comment type="caution">
    <text evidence="3">The sequence shown here is derived from an EMBL/GenBank/DDBJ whole genome shotgun (WGS) entry which is preliminary data.</text>
</comment>
<dbReference type="EMBL" id="JACYFU010000002">
    <property type="protein sequence ID" value="MBD8065291.1"/>
    <property type="molecule type" value="Genomic_DNA"/>
</dbReference>
<evidence type="ECO:0000313" key="4">
    <source>
        <dbReference type="Proteomes" id="UP000654108"/>
    </source>
</evidence>
<evidence type="ECO:0000259" key="2">
    <source>
        <dbReference type="Pfam" id="PF09832"/>
    </source>
</evidence>
<dbReference type="InterPro" id="IPR018637">
    <property type="entry name" value="DUF2059"/>
</dbReference>
<keyword evidence="4" id="KW-1185">Reference proteome</keyword>
<feature type="signal peptide" evidence="1">
    <location>
        <begin position="1"/>
        <end position="34"/>
    </location>
</feature>
<dbReference type="Proteomes" id="UP000654108">
    <property type="component" value="Unassembled WGS sequence"/>
</dbReference>
<dbReference type="RefSeq" id="WP_191774096.1">
    <property type="nucleotide sequence ID" value="NZ_JACYFU010000002.1"/>
</dbReference>
<gene>
    <name evidence="3" type="ORF">IC608_07380</name>
</gene>
<name>A0A927FSP7_9HYPH</name>